<organism evidence="7 8">
    <name type="scientific">Vanilla planifolia</name>
    <name type="common">Vanilla</name>
    <dbReference type="NCBI Taxonomy" id="51239"/>
    <lineage>
        <taxon>Eukaryota</taxon>
        <taxon>Viridiplantae</taxon>
        <taxon>Streptophyta</taxon>
        <taxon>Embryophyta</taxon>
        <taxon>Tracheophyta</taxon>
        <taxon>Spermatophyta</taxon>
        <taxon>Magnoliopsida</taxon>
        <taxon>Liliopsida</taxon>
        <taxon>Asparagales</taxon>
        <taxon>Orchidaceae</taxon>
        <taxon>Vanilloideae</taxon>
        <taxon>Vanilleae</taxon>
        <taxon>Vanilla</taxon>
    </lineage>
</organism>
<comment type="caution">
    <text evidence="7">The sequence shown here is derived from an EMBL/GenBank/DDBJ whole genome shotgun (WGS) entry which is preliminary data.</text>
</comment>
<dbReference type="GO" id="GO:0008239">
    <property type="term" value="F:dipeptidyl-peptidase activity"/>
    <property type="evidence" value="ECO:0007669"/>
    <property type="project" value="TreeGrafter"/>
</dbReference>
<proteinExistence type="inferred from homology"/>
<keyword evidence="3 6" id="KW-0732">Signal</keyword>
<accession>A0A835UIN8</accession>
<dbReference type="Gene3D" id="3.40.50.1820">
    <property type="entry name" value="alpha/beta hydrolase"/>
    <property type="match status" value="2"/>
</dbReference>
<dbReference type="Pfam" id="PF05577">
    <property type="entry name" value="Peptidase_S28"/>
    <property type="match status" value="2"/>
</dbReference>
<keyword evidence="5" id="KW-0325">Glycoprotein</keyword>
<feature type="signal peptide" evidence="6">
    <location>
        <begin position="1"/>
        <end position="18"/>
    </location>
</feature>
<evidence type="ECO:0000256" key="2">
    <source>
        <dbReference type="ARBA" id="ARBA00022670"/>
    </source>
</evidence>
<evidence type="ECO:0000256" key="6">
    <source>
        <dbReference type="SAM" id="SignalP"/>
    </source>
</evidence>
<evidence type="ECO:0000313" key="7">
    <source>
        <dbReference type="EMBL" id="KAG0462175.1"/>
    </source>
</evidence>
<dbReference type="InterPro" id="IPR008758">
    <property type="entry name" value="Peptidase_S28"/>
</dbReference>
<dbReference type="GO" id="GO:0006508">
    <property type="term" value="P:proteolysis"/>
    <property type="evidence" value="ECO:0007669"/>
    <property type="project" value="UniProtKB-KW"/>
</dbReference>
<keyword evidence="2" id="KW-0645">Protease</keyword>
<reference evidence="7 8" key="1">
    <citation type="journal article" date="2020" name="Nat. Food">
        <title>A phased Vanilla planifolia genome enables genetic improvement of flavour and production.</title>
        <authorList>
            <person name="Hasing T."/>
            <person name="Tang H."/>
            <person name="Brym M."/>
            <person name="Khazi F."/>
            <person name="Huang T."/>
            <person name="Chambers A.H."/>
        </authorList>
    </citation>
    <scope>NUCLEOTIDE SEQUENCE [LARGE SCALE GENOMIC DNA]</scope>
    <source>
        <tissue evidence="7">Leaf</tissue>
    </source>
</reference>
<comment type="similarity">
    <text evidence="1">Belongs to the peptidase S28 family.</text>
</comment>
<dbReference type="InterPro" id="IPR029058">
    <property type="entry name" value="AB_hydrolase_fold"/>
</dbReference>
<feature type="non-terminal residue" evidence="7">
    <location>
        <position position="1"/>
    </location>
</feature>
<protein>
    <submittedName>
        <fullName evidence="7">Uncharacterized protein</fullName>
    </submittedName>
</protein>
<evidence type="ECO:0000256" key="5">
    <source>
        <dbReference type="ARBA" id="ARBA00023180"/>
    </source>
</evidence>
<evidence type="ECO:0000313" key="8">
    <source>
        <dbReference type="Proteomes" id="UP000639772"/>
    </source>
</evidence>
<keyword evidence="4" id="KW-0378">Hydrolase</keyword>
<dbReference type="GO" id="GO:0070008">
    <property type="term" value="F:serine-type exopeptidase activity"/>
    <property type="evidence" value="ECO:0007669"/>
    <property type="project" value="InterPro"/>
</dbReference>
<dbReference type="PANTHER" id="PTHR11010">
    <property type="entry name" value="PROTEASE S28 PRO-X CARBOXYPEPTIDASE-RELATED"/>
    <property type="match status" value="1"/>
</dbReference>
<dbReference type="OrthoDB" id="1735038at2759"/>
<feature type="chain" id="PRO_5032322145" evidence="6">
    <location>
        <begin position="19"/>
        <end position="249"/>
    </location>
</feature>
<sequence length="249" mass="27793">MAVLVLLLLLSPVLVTDAKRFRLPSDPRAYLTQEVHWFNQKLDHFSPKDHRQFKQRYYEFLDYYDISNGPIFLKICGESACPGIINDYTTVDQLLELESISVLCVVEESLNAKYNRSNVDSPWFTFGISYAGALSAWFRLKFPHLTCGSLASSAVVLAIYNFSEFDQQVGDSAGPGCKAALQEITKLVDQQLLLDGVALKSKFGASMVKNDVDFLYLLADAAAIAFQYGNPDVLCSPLLEAKKLNENLV</sequence>
<evidence type="ECO:0000256" key="3">
    <source>
        <dbReference type="ARBA" id="ARBA00022729"/>
    </source>
</evidence>
<dbReference type="EMBL" id="JADCNM010000011">
    <property type="protein sequence ID" value="KAG0462175.1"/>
    <property type="molecule type" value="Genomic_DNA"/>
</dbReference>
<dbReference type="AlphaFoldDB" id="A0A835UIN8"/>
<dbReference type="Proteomes" id="UP000639772">
    <property type="component" value="Chromosome 11"/>
</dbReference>
<evidence type="ECO:0000256" key="1">
    <source>
        <dbReference type="ARBA" id="ARBA00011079"/>
    </source>
</evidence>
<name>A0A835UIN8_VANPL</name>
<gene>
    <name evidence="7" type="ORF">HPP92_020651</name>
</gene>
<dbReference type="GO" id="GO:0005773">
    <property type="term" value="C:vacuole"/>
    <property type="evidence" value="ECO:0007669"/>
    <property type="project" value="TreeGrafter"/>
</dbReference>
<evidence type="ECO:0000256" key="4">
    <source>
        <dbReference type="ARBA" id="ARBA00022801"/>
    </source>
</evidence>
<dbReference type="PANTHER" id="PTHR11010:SF11">
    <property type="entry name" value="THYMUS-SPECIFIC SERINE PROTEASE"/>
    <property type="match status" value="1"/>
</dbReference>